<sequence length="106" mass="11654">MSIRAIALDGASANTIRRTIKEDSVPIGLPRPRSQFIFASLTFSSVRDVMLGMPSITWPNIGRWKRNKHASLVMQSNQSVGRSLLECDGQLVEMAMVKLSSAPPAR</sequence>
<dbReference type="AlphaFoldDB" id="A0A330GUS2"/>
<gene>
    <name evidence="1" type="ORF">DPM35_10780</name>
</gene>
<evidence type="ECO:0000313" key="1">
    <source>
        <dbReference type="EMBL" id="RAZ76999.1"/>
    </source>
</evidence>
<accession>A0A330GUS2</accession>
<organism evidence="1 2">
    <name type="scientific">Mesorhizobium atlanticum</name>
    <dbReference type="NCBI Taxonomy" id="2233532"/>
    <lineage>
        <taxon>Bacteria</taxon>
        <taxon>Pseudomonadati</taxon>
        <taxon>Pseudomonadota</taxon>
        <taxon>Alphaproteobacteria</taxon>
        <taxon>Hyphomicrobiales</taxon>
        <taxon>Phyllobacteriaceae</taxon>
        <taxon>Mesorhizobium</taxon>
    </lineage>
</organism>
<proteinExistence type="predicted"/>
<protein>
    <submittedName>
        <fullName evidence="1">Uncharacterized protein</fullName>
    </submittedName>
</protein>
<reference evidence="1 2" key="1">
    <citation type="submission" date="2018-07" db="EMBL/GenBank/DDBJ databases">
        <title>Diversity of Mesorhizobium strains in Brazil.</title>
        <authorList>
            <person name="Helene L.C.F."/>
            <person name="Dall'Agnol R."/>
            <person name="Delamuta J.R.M."/>
            <person name="Hungria M."/>
        </authorList>
    </citation>
    <scope>NUCLEOTIDE SEQUENCE [LARGE SCALE GENOMIC DNA]</scope>
    <source>
        <strain evidence="1 2">CNPSo 3140</strain>
    </source>
</reference>
<name>A0A330GUS2_9HYPH</name>
<dbReference type="EMBL" id="QMBQ01000003">
    <property type="protein sequence ID" value="RAZ76999.1"/>
    <property type="molecule type" value="Genomic_DNA"/>
</dbReference>
<dbReference type="Proteomes" id="UP000251956">
    <property type="component" value="Unassembled WGS sequence"/>
</dbReference>
<evidence type="ECO:0000313" key="2">
    <source>
        <dbReference type="Proteomes" id="UP000251956"/>
    </source>
</evidence>
<keyword evidence="2" id="KW-1185">Reference proteome</keyword>
<comment type="caution">
    <text evidence="1">The sequence shown here is derived from an EMBL/GenBank/DDBJ whole genome shotgun (WGS) entry which is preliminary data.</text>
</comment>